<proteinExistence type="predicted"/>
<gene>
    <name evidence="1" type="ORF">ANSO36C_53440</name>
</gene>
<evidence type="ECO:0000313" key="1">
    <source>
        <dbReference type="EMBL" id="BDI19542.1"/>
    </source>
</evidence>
<protein>
    <submittedName>
        <fullName evidence="1">Uncharacterized protein</fullName>
    </submittedName>
</protein>
<dbReference type="Proteomes" id="UP001055453">
    <property type="component" value="Chromosome"/>
</dbReference>
<dbReference type="EMBL" id="AP025732">
    <property type="protein sequence ID" value="BDI19542.1"/>
    <property type="molecule type" value="Genomic_DNA"/>
</dbReference>
<reference evidence="1" key="1">
    <citation type="submission" date="2022-04" db="EMBL/GenBank/DDBJ databases">
        <title>Complete genome sequence of a cyanobacterium, Nostoc sp. SO-36, isolated in Antarctica.</title>
        <authorList>
            <person name="Kanesaki Y."/>
            <person name="Effendi D."/>
            <person name="Sakamoto T."/>
            <person name="Ohtani S."/>
            <person name="Awai K."/>
        </authorList>
    </citation>
    <scope>NUCLEOTIDE SEQUENCE</scope>
    <source>
        <strain evidence="1">SO-36</strain>
    </source>
</reference>
<keyword evidence="2" id="KW-1185">Reference proteome</keyword>
<name>A0ABM7Z8L6_NOSCO</name>
<sequence length="62" mass="6247">MTTKPAPNIAIEVKCSGGVQEGAITDKTATNINVTIGAKAITALTRDASQCSNDSAKAPVSD</sequence>
<evidence type="ECO:0000313" key="2">
    <source>
        <dbReference type="Proteomes" id="UP001055453"/>
    </source>
</evidence>
<organism evidence="1 2">
    <name type="scientific">Nostoc cf. commune SO-36</name>
    <dbReference type="NCBI Taxonomy" id="449208"/>
    <lineage>
        <taxon>Bacteria</taxon>
        <taxon>Bacillati</taxon>
        <taxon>Cyanobacteriota</taxon>
        <taxon>Cyanophyceae</taxon>
        <taxon>Nostocales</taxon>
        <taxon>Nostocaceae</taxon>
        <taxon>Nostoc</taxon>
    </lineage>
</organism>
<accession>A0ABM7Z8L6</accession>